<dbReference type="EMBL" id="JAGGKG010000004">
    <property type="protein sequence ID" value="MBP1904549.1"/>
    <property type="molecule type" value="Genomic_DNA"/>
</dbReference>
<dbReference type="Gene3D" id="3.40.50.1820">
    <property type="entry name" value="alpha/beta hydrolase"/>
    <property type="match status" value="1"/>
</dbReference>
<evidence type="ECO:0000313" key="2">
    <source>
        <dbReference type="Proteomes" id="UP001519272"/>
    </source>
</evidence>
<dbReference type="InterPro" id="IPR050583">
    <property type="entry name" value="Mycobacterial_A85_antigen"/>
</dbReference>
<proteinExistence type="predicted"/>
<dbReference type="PANTHER" id="PTHR48098:SF1">
    <property type="entry name" value="DIACYLGLYCEROL ACYLTRANSFERASE_MYCOLYLTRANSFERASE AG85A"/>
    <property type="match status" value="1"/>
</dbReference>
<dbReference type="Pfam" id="PF00756">
    <property type="entry name" value="Esterase"/>
    <property type="match status" value="1"/>
</dbReference>
<dbReference type="PANTHER" id="PTHR48098">
    <property type="entry name" value="ENTEROCHELIN ESTERASE-RELATED"/>
    <property type="match status" value="1"/>
</dbReference>
<comment type="caution">
    <text evidence="1">The sequence shown here is derived from an EMBL/GenBank/DDBJ whole genome shotgun (WGS) entry which is preliminary data.</text>
</comment>
<dbReference type="Proteomes" id="UP001519272">
    <property type="component" value="Unassembled WGS sequence"/>
</dbReference>
<keyword evidence="2" id="KW-1185">Reference proteome</keyword>
<gene>
    <name evidence="1" type="ORF">J2Z32_001172</name>
</gene>
<evidence type="ECO:0000313" key="1">
    <source>
        <dbReference type="EMBL" id="MBP1904549.1"/>
    </source>
</evidence>
<dbReference type="SUPFAM" id="SSF53474">
    <property type="entry name" value="alpha/beta-Hydrolases"/>
    <property type="match status" value="1"/>
</dbReference>
<organism evidence="1 2">
    <name type="scientific">Paenibacillus turicensis</name>
    <dbReference type="NCBI Taxonomy" id="160487"/>
    <lineage>
        <taxon>Bacteria</taxon>
        <taxon>Bacillati</taxon>
        <taxon>Bacillota</taxon>
        <taxon>Bacilli</taxon>
        <taxon>Bacillales</taxon>
        <taxon>Paenibacillaceae</taxon>
        <taxon>Paenibacillus</taxon>
    </lineage>
</organism>
<accession>A0ABS4FPN6</accession>
<dbReference type="RefSeq" id="WP_210088230.1">
    <property type="nucleotide sequence ID" value="NZ_JAGGKG010000004.1"/>
</dbReference>
<protein>
    <submittedName>
        <fullName evidence="1">Enterochelin esterase-like enzyme</fullName>
    </submittedName>
</protein>
<reference evidence="1 2" key="1">
    <citation type="submission" date="2021-03" db="EMBL/GenBank/DDBJ databases">
        <title>Genomic Encyclopedia of Type Strains, Phase IV (KMG-IV): sequencing the most valuable type-strain genomes for metagenomic binning, comparative biology and taxonomic classification.</title>
        <authorList>
            <person name="Goeker M."/>
        </authorList>
    </citation>
    <scope>NUCLEOTIDE SEQUENCE [LARGE SCALE GENOMIC DNA]</scope>
    <source>
        <strain evidence="1 2">DSM 14349</strain>
    </source>
</reference>
<dbReference type="InterPro" id="IPR000801">
    <property type="entry name" value="Esterase-like"/>
</dbReference>
<sequence>MEFINPPMESPENVIHQTYYSQFMARDIGYNIYLPPGYKENSEKYSVSYHLHGWTGNESSEVWTMEKIYKNKSEITVFPNTSPVIEKYEKLPIEFMFINELLPHIESEYKTKTARSGRSISGFSMGAGMAFNYAVKYPELFSTVTAYAGTYHHYYHKDSGTVGADPKKANELYTDMMTEERYFEDGNILCSIRQNAEKIRGSLDINLHIGTDDILFCDNEILHLYLDSLHIPHKYNIFEGAGHELKQIL</sequence>
<name>A0ABS4FPN6_9BACL</name>
<dbReference type="InterPro" id="IPR029058">
    <property type="entry name" value="AB_hydrolase_fold"/>
</dbReference>